<dbReference type="InterPro" id="IPR036412">
    <property type="entry name" value="HAD-like_sf"/>
</dbReference>
<keyword evidence="2" id="KW-1185">Reference proteome</keyword>
<gene>
    <name evidence="1" type="primary">g3857</name>
    <name evidence="1" type="ORF">VP750_LOCUS3292</name>
</gene>
<sequence>MDFDGVICNTEPELSISGYKSAAKYWPGVFANVDSARKLRMLDALARLRPVLVKGYESMVMARLLLEDPASEERIMQHWDTLLPEALQRWQLQPNVLSAFSDGYRNGSLMKDRHAWTHKNQLFAGVYEALRACEYPWYVASSKAAHRISVLMGSLLGIDLPPNSPRLFASLVPPEESKVEALRTISQRPLVKESRARVHFIDDRYETVRAVREAPDLSNVVVYLADWGYNTDTERQNAQNMDGVRLLSLMDFCELLRWGIIMGVDDGCEPSREEVTAGVAQ</sequence>
<dbReference type="EMBL" id="CAXHTA020000005">
    <property type="protein sequence ID" value="CAL5221633.1"/>
    <property type="molecule type" value="Genomic_DNA"/>
</dbReference>
<comment type="caution">
    <text evidence="1">The sequence shown here is derived from an EMBL/GenBank/DDBJ whole genome shotgun (WGS) entry which is preliminary data.</text>
</comment>
<evidence type="ECO:0000313" key="1">
    <source>
        <dbReference type="EMBL" id="CAL5221633.1"/>
    </source>
</evidence>
<dbReference type="Proteomes" id="UP001497392">
    <property type="component" value="Unassembled WGS sequence"/>
</dbReference>
<dbReference type="SUPFAM" id="SSF56784">
    <property type="entry name" value="HAD-like"/>
    <property type="match status" value="1"/>
</dbReference>
<reference evidence="1 2" key="1">
    <citation type="submission" date="2024-06" db="EMBL/GenBank/DDBJ databases">
        <authorList>
            <person name="Kraege A."/>
            <person name="Thomma B."/>
        </authorList>
    </citation>
    <scope>NUCLEOTIDE SEQUENCE [LARGE SCALE GENOMIC DNA]</scope>
</reference>
<proteinExistence type="predicted"/>
<evidence type="ECO:0000313" key="2">
    <source>
        <dbReference type="Proteomes" id="UP001497392"/>
    </source>
</evidence>
<name>A0ABP1FNT0_9CHLO</name>
<protein>
    <submittedName>
        <fullName evidence="1">G3857 protein</fullName>
    </submittedName>
</protein>
<organism evidence="1 2">
    <name type="scientific">Coccomyxa viridis</name>
    <dbReference type="NCBI Taxonomy" id="1274662"/>
    <lineage>
        <taxon>Eukaryota</taxon>
        <taxon>Viridiplantae</taxon>
        <taxon>Chlorophyta</taxon>
        <taxon>core chlorophytes</taxon>
        <taxon>Trebouxiophyceae</taxon>
        <taxon>Trebouxiophyceae incertae sedis</taxon>
        <taxon>Coccomyxaceae</taxon>
        <taxon>Coccomyxa</taxon>
    </lineage>
</organism>
<accession>A0ABP1FNT0</accession>